<keyword evidence="3" id="KW-1185">Reference proteome</keyword>
<protein>
    <submittedName>
        <fullName evidence="2">Uncharacterized protein</fullName>
    </submittedName>
</protein>
<name>A0A4C1ZNG0_EUMVA</name>
<feature type="region of interest" description="Disordered" evidence="1">
    <location>
        <begin position="202"/>
        <end position="262"/>
    </location>
</feature>
<feature type="compositionally biased region" description="Low complexity" evidence="1">
    <location>
        <begin position="33"/>
        <end position="54"/>
    </location>
</feature>
<dbReference type="Proteomes" id="UP000299102">
    <property type="component" value="Unassembled WGS sequence"/>
</dbReference>
<feature type="compositionally biased region" description="Basic and acidic residues" evidence="1">
    <location>
        <begin position="66"/>
        <end position="77"/>
    </location>
</feature>
<gene>
    <name evidence="2" type="ORF">EVAR_67690_1</name>
</gene>
<dbReference type="EMBL" id="BGZK01001932">
    <property type="protein sequence ID" value="GBP88429.1"/>
    <property type="molecule type" value="Genomic_DNA"/>
</dbReference>
<evidence type="ECO:0000313" key="3">
    <source>
        <dbReference type="Proteomes" id="UP000299102"/>
    </source>
</evidence>
<evidence type="ECO:0000313" key="2">
    <source>
        <dbReference type="EMBL" id="GBP88429.1"/>
    </source>
</evidence>
<feature type="compositionally biased region" description="Polar residues" evidence="1">
    <location>
        <begin position="107"/>
        <end position="118"/>
    </location>
</feature>
<sequence length="262" mass="28337">MPGRLLVGDTFRRSSGDGPISGFQILKFPESVGDPGESSVDSPSSSSTVTAGSGSDDEVVGRRSVRTGELDDGEPRRYGKTTTFTPLSRVLAHPAFHPDHGRIDASASGTTSSRTYQHPTGIKIKTRNEADIGTETNPESRTESDGRLTTRMEWKRLFHAGKDPQKYEWNEAADPLHRYVVQLGYISDTLGGFNATHAEPAHHSAVASDMHPSHDSGRRKHREEDHISRAAEDLGFAKFVHALSTPSPSTPGSGHPEPGTMS</sequence>
<comment type="caution">
    <text evidence="2">The sequence shown here is derived from an EMBL/GenBank/DDBJ whole genome shotgun (WGS) entry which is preliminary data.</text>
</comment>
<organism evidence="2 3">
    <name type="scientific">Eumeta variegata</name>
    <name type="common">Bagworm moth</name>
    <name type="synonym">Eumeta japonica</name>
    <dbReference type="NCBI Taxonomy" id="151549"/>
    <lineage>
        <taxon>Eukaryota</taxon>
        <taxon>Metazoa</taxon>
        <taxon>Ecdysozoa</taxon>
        <taxon>Arthropoda</taxon>
        <taxon>Hexapoda</taxon>
        <taxon>Insecta</taxon>
        <taxon>Pterygota</taxon>
        <taxon>Neoptera</taxon>
        <taxon>Endopterygota</taxon>
        <taxon>Lepidoptera</taxon>
        <taxon>Glossata</taxon>
        <taxon>Ditrysia</taxon>
        <taxon>Tineoidea</taxon>
        <taxon>Psychidae</taxon>
        <taxon>Oiketicinae</taxon>
        <taxon>Eumeta</taxon>
    </lineage>
</organism>
<dbReference type="AlphaFoldDB" id="A0A4C1ZNG0"/>
<evidence type="ECO:0000256" key="1">
    <source>
        <dbReference type="SAM" id="MobiDB-lite"/>
    </source>
</evidence>
<reference evidence="2 3" key="1">
    <citation type="journal article" date="2019" name="Commun. Biol.">
        <title>The bagworm genome reveals a unique fibroin gene that provides high tensile strength.</title>
        <authorList>
            <person name="Kono N."/>
            <person name="Nakamura H."/>
            <person name="Ohtoshi R."/>
            <person name="Tomita M."/>
            <person name="Numata K."/>
            <person name="Arakawa K."/>
        </authorList>
    </citation>
    <scope>NUCLEOTIDE SEQUENCE [LARGE SCALE GENOMIC DNA]</scope>
</reference>
<feature type="compositionally biased region" description="Low complexity" evidence="1">
    <location>
        <begin position="244"/>
        <end position="262"/>
    </location>
</feature>
<proteinExistence type="predicted"/>
<accession>A0A4C1ZNG0</accession>
<feature type="compositionally biased region" description="Basic and acidic residues" evidence="1">
    <location>
        <begin position="211"/>
        <end position="232"/>
    </location>
</feature>
<feature type="region of interest" description="Disordered" evidence="1">
    <location>
        <begin position="1"/>
        <end position="118"/>
    </location>
</feature>